<keyword evidence="2" id="KW-0548">Nucleotidyltransferase</keyword>
<dbReference type="Pfam" id="PF02348">
    <property type="entry name" value="CTP_transf_3"/>
    <property type="match status" value="1"/>
</dbReference>
<evidence type="ECO:0000313" key="2">
    <source>
        <dbReference type="EMBL" id="PJG41455.1"/>
    </source>
</evidence>
<dbReference type="Pfam" id="PF13472">
    <property type="entry name" value="Lipase_GDSL_2"/>
    <property type="match status" value="1"/>
</dbReference>
<dbReference type="PANTHER" id="PTHR21485:SF6">
    <property type="entry name" value="N-ACYLNEURAMINATE CYTIDYLYLTRANSFERASE-RELATED"/>
    <property type="match status" value="1"/>
</dbReference>
<sequence length="419" mass="47753">MLKRIAIIPARSGSKGLVDKNILMLIDKPLIAYTILAALKSALFDRVIVSTDSEKYKSIAESYGAEVIMRDAYHASDTASSFMVIDHALGKLNEDFDYFVLLQPTSPFRDANHIMEAAKRFEQKDNFDFLVSMNESPVHASLIKTIDEDLSLKNYDLDYSTYRRQSCTEYHPNGAMFFAKVDAYRRQKHFFGDKSLAYIMDKQSSIDIDDKLDFEFAITIANKINKEKKLKESIISKIMDNKEYFSSAVGEITLIGHSLFANWNINQIGSKIVNNFGIAGINTKQYIKYILEPKIIGHIGDYTFVFAGTNDIVDADWTTEENIKEIQNLVNKILCINPKTKLYLLSVPPVKGRLDRNNKTIRKLNAAIEKYIVNCKVINLTAEFSDEYGELKSHFTYDGLHFTDKAYLQLEKIIQGTLE</sequence>
<dbReference type="InterPro" id="IPR036514">
    <property type="entry name" value="SGNH_hydro_sf"/>
</dbReference>
<protein>
    <submittedName>
        <fullName evidence="2">Acylneuraminate cytidylyltransferase</fullName>
    </submittedName>
</protein>
<accession>A0AAP8GQ68</accession>
<dbReference type="InterPro" id="IPR050793">
    <property type="entry name" value="CMP-NeuNAc_synthase"/>
</dbReference>
<dbReference type="InterPro" id="IPR003329">
    <property type="entry name" value="Cytidylyl_trans"/>
</dbReference>
<dbReference type="GO" id="GO:0008781">
    <property type="term" value="F:N-acylneuraminate cytidylyltransferase activity"/>
    <property type="evidence" value="ECO:0007669"/>
    <property type="project" value="TreeGrafter"/>
</dbReference>
<proteinExistence type="predicted"/>
<dbReference type="InterPro" id="IPR029044">
    <property type="entry name" value="Nucleotide-diphossugar_trans"/>
</dbReference>
<dbReference type="InterPro" id="IPR013830">
    <property type="entry name" value="SGNH_hydro"/>
</dbReference>
<dbReference type="EMBL" id="NMVR01000002">
    <property type="protein sequence ID" value="PJG41455.1"/>
    <property type="molecule type" value="Genomic_DNA"/>
</dbReference>
<dbReference type="Gene3D" id="3.90.550.10">
    <property type="entry name" value="Spore Coat Polysaccharide Biosynthesis Protein SpsA, Chain A"/>
    <property type="match status" value="1"/>
</dbReference>
<reference evidence="2 3" key="1">
    <citation type="submission" date="2017-07" db="EMBL/GenBank/DDBJ databases">
        <title>Draft genome sequence of Enterobacter cloacae ST128, a clinical strain coproducing KPC-2 and NDM-1 carbapenemases.</title>
        <authorList>
            <person name="Li X."/>
        </authorList>
    </citation>
    <scope>NUCLEOTIDE SEQUENCE [LARGE SCALE GENOMIC DNA]</scope>
    <source>
        <strain evidence="2 3">HBY</strain>
    </source>
</reference>
<dbReference type="SUPFAM" id="SSF53448">
    <property type="entry name" value="Nucleotide-diphospho-sugar transferases"/>
    <property type="match status" value="1"/>
</dbReference>
<dbReference type="AlphaFoldDB" id="A0AAP8GQ68"/>
<dbReference type="CDD" id="cd02513">
    <property type="entry name" value="CMP-NeuAc_Synthase"/>
    <property type="match status" value="1"/>
</dbReference>
<keyword evidence="2" id="KW-0808">Transferase</keyword>
<name>A0AAP8GQ68_9ENTR</name>
<organism evidence="2 3">
    <name type="scientific">Enterobacter hormaechei</name>
    <dbReference type="NCBI Taxonomy" id="158836"/>
    <lineage>
        <taxon>Bacteria</taxon>
        <taxon>Pseudomonadati</taxon>
        <taxon>Pseudomonadota</taxon>
        <taxon>Gammaproteobacteria</taxon>
        <taxon>Enterobacterales</taxon>
        <taxon>Enterobacteriaceae</taxon>
        <taxon>Enterobacter</taxon>
        <taxon>Enterobacter cloacae complex</taxon>
    </lineage>
</organism>
<dbReference type="GO" id="GO:0016788">
    <property type="term" value="F:hydrolase activity, acting on ester bonds"/>
    <property type="evidence" value="ECO:0007669"/>
    <property type="project" value="UniProtKB-ARBA"/>
</dbReference>
<dbReference type="SUPFAM" id="SSF52266">
    <property type="entry name" value="SGNH hydrolase"/>
    <property type="match status" value="1"/>
</dbReference>
<dbReference type="PANTHER" id="PTHR21485">
    <property type="entry name" value="HAD SUPERFAMILY MEMBERS CMAS AND KDSC"/>
    <property type="match status" value="1"/>
</dbReference>
<gene>
    <name evidence="2" type="ORF">CGZ54_01700</name>
</gene>
<evidence type="ECO:0000259" key="1">
    <source>
        <dbReference type="Pfam" id="PF13472"/>
    </source>
</evidence>
<dbReference type="Proteomes" id="UP000231328">
    <property type="component" value="Unassembled WGS sequence"/>
</dbReference>
<comment type="caution">
    <text evidence="2">The sequence shown here is derived from an EMBL/GenBank/DDBJ whole genome shotgun (WGS) entry which is preliminary data.</text>
</comment>
<evidence type="ECO:0000313" key="3">
    <source>
        <dbReference type="Proteomes" id="UP000231328"/>
    </source>
</evidence>
<dbReference type="Gene3D" id="3.40.50.1110">
    <property type="entry name" value="SGNH hydrolase"/>
    <property type="match status" value="1"/>
</dbReference>
<feature type="domain" description="SGNH hydrolase-type esterase" evidence="1">
    <location>
        <begin position="267"/>
        <end position="407"/>
    </location>
</feature>